<evidence type="ECO:0000313" key="2">
    <source>
        <dbReference type="Proteomes" id="UP000838756"/>
    </source>
</evidence>
<dbReference type="OrthoDB" id="413404at2759"/>
<sequence>MLFLIPASPSPKDMEDPLLKDIRDIHRETRKSARIIRDSRVRLLEIQKKPNLTEADMKELRERNELLLREMERFDRLTKNIQKLVGTQVLKLKNSNVEVNPRLEHICKSIYESNIVL</sequence>
<comment type="caution">
    <text evidence="1">The sequence shown here is derived from an EMBL/GenBank/DDBJ whole genome shotgun (WGS) entry which is preliminary data.</text>
</comment>
<dbReference type="Proteomes" id="UP000838756">
    <property type="component" value="Unassembled WGS sequence"/>
</dbReference>
<evidence type="ECO:0000313" key="1">
    <source>
        <dbReference type="EMBL" id="CAH2226585.1"/>
    </source>
</evidence>
<dbReference type="AlphaFoldDB" id="A0A8S4R1C5"/>
<organism evidence="1 2">
    <name type="scientific">Pararge aegeria aegeria</name>
    <dbReference type="NCBI Taxonomy" id="348720"/>
    <lineage>
        <taxon>Eukaryota</taxon>
        <taxon>Metazoa</taxon>
        <taxon>Ecdysozoa</taxon>
        <taxon>Arthropoda</taxon>
        <taxon>Hexapoda</taxon>
        <taxon>Insecta</taxon>
        <taxon>Pterygota</taxon>
        <taxon>Neoptera</taxon>
        <taxon>Endopterygota</taxon>
        <taxon>Lepidoptera</taxon>
        <taxon>Glossata</taxon>
        <taxon>Ditrysia</taxon>
        <taxon>Papilionoidea</taxon>
        <taxon>Nymphalidae</taxon>
        <taxon>Satyrinae</taxon>
        <taxon>Satyrini</taxon>
        <taxon>Parargina</taxon>
        <taxon>Pararge</taxon>
    </lineage>
</organism>
<protein>
    <submittedName>
        <fullName evidence="1">Jg3197 protein</fullName>
    </submittedName>
</protein>
<reference evidence="1" key="1">
    <citation type="submission" date="2022-03" db="EMBL/GenBank/DDBJ databases">
        <authorList>
            <person name="Lindestad O."/>
        </authorList>
    </citation>
    <scope>NUCLEOTIDE SEQUENCE</scope>
</reference>
<dbReference type="EMBL" id="CAKXAJ010021629">
    <property type="protein sequence ID" value="CAH2226585.1"/>
    <property type="molecule type" value="Genomic_DNA"/>
</dbReference>
<gene>
    <name evidence="1" type="primary">jg3197</name>
    <name evidence="1" type="ORF">PAEG_LOCUS7286</name>
</gene>
<name>A0A8S4R1C5_9NEOP</name>
<keyword evidence="2" id="KW-1185">Reference proteome</keyword>
<proteinExistence type="predicted"/>
<accession>A0A8S4R1C5</accession>